<dbReference type="EnsemblPlants" id="Pp3c4_1690V3.1">
    <property type="protein sequence ID" value="Pp3c4_1690V3.1"/>
    <property type="gene ID" value="Pp3c4_1690"/>
</dbReference>
<accession>A0A2K1KLU5</accession>
<evidence type="ECO:0000313" key="2">
    <source>
        <dbReference type="EnsemblPlants" id="Pp3c4_1690V3.1"/>
    </source>
</evidence>
<dbReference type="Gramene" id="Pp3c4_1690V3.1">
    <property type="protein sequence ID" value="Pp3c4_1690V3.1"/>
    <property type="gene ID" value="Pp3c4_1690"/>
</dbReference>
<name>A0A2K1KLU5_PHYPA</name>
<sequence>MSSGGRPSFALNGNDLGFCFFSLKSQELTSQVARQLWEFDNNDSHAIDAVQAHVAELEKGSVFVAYNHLQQDVYLIYVVQLLAKVPFAVLQDSTSTHNDKYPDQRHTISLIPSLRAFKRCNDRIRSLQKLDPHVG</sequence>
<protein>
    <submittedName>
        <fullName evidence="1 2">Uncharacterized protein</fullName>
    </submittedName>
</protein>
<dbReference type="InParanoid" id="A0A2K1KLU5"/>
<dbReference type="Proteomes" id="UP000006727">
    <property type="component" value="Chromosome 4"/>
</dbReference>
<keyword evidence="3" id="KW-1185">Reference proteome</keyword>
<reference evidence="1 3" key="1">
    <citation type="journal article" date="2008" name="Science">
        <title>The Physcomitrella genome reveals evolutionary insights into the conquest of land by plants.</title>
        <authorList>
            <person name="Rensing S."/>
            <person name="Lang D."/>
            <person name="Zimmer A."/>
            <person name="Terry A."/>
            <person name="Salamov A."/>
            <person name="Shapiro H."/>
            <person name="Nishiyama T."/>
            <person name="Perroud P.-F."/>
            <person name="Lindquist E."/>
            <person name="Kamisugi Y."/>
            <person name="Tanahashi T."/>
            <person name="Sakakibara K."/>
            <person name="Fujita T."/>
            <person name="Oishi K."/>
            <person name="Shin-I T."/>
            <person name="Kuroki Y."/>
            <person name="Toyoda A."/>
            <person name="Suzuki Y."/>
            <person name="Hashimoto A."/>
            <person name="Yamaguchi K."/>
            <person name="Sugano A."/>
            <person name="Kohara Y."/>
            <person name="Fujiyama A."/>
            <person name="Anterola A."/>
            <person name="Aoki S."/>
            <person name="Ashton N."/>
            <person name="Barbazuk W.B."/>
            <person name="Barker E."/>
            <person name="Bennetzen J."/>
            <person name="Bezanilla M."/>
            <person name="Blankenship R."/>
            <person name="Cho S.H."/>
            <person name="Dutcher S."/>
            <person name="Estelle M."/>
            <person name="Fawcett J.A."/>
            <person name="Gundlach H."/>
            <person name="Hanada K."/>
            <person name="Heyl A."/>
            <person name="Hicks K.A."/>
            <person name="Hugh J."/>
            <person name="Lohr M."/>
            <person name="Mayer K."/>
            <person name="Melkozernov A."/>
            <person name="Murata T."/>
            <person name="Nelson D."/>
            <person name="Pils B."/>
            <person name="Prigge M."/>
            <person name="Reiss B."/>
            <person name="Renner T."/>
            <person name="Rombauts S."/>
            <person name="Rushton P."/>
            <person name="Sanderfoot A."/>
            <person name="Schween G."/>
            <person name="Shiu S.-H."/>
            <person name="Stueber K."/>
            <person name="Theodoulou F.L."/>
            <person name="Tu H."/>
            <person name="Van de Peer Y."/>
            <person name="Verrier P.J."/>
            <person name="Waters E."/>
            <person name="Wood A."/>
            <person name="Yang L."/>
            <person name="Cove D."/>
            <person name="Cuming A."/>
            <person name="Hasebe M."/>
            <person name="Lucas S."/>
            <person name="Mishler D.B."/>
            <person name="Reski R."/>
            <person name="Grigoriev I."/>
            <person name="Quatrano R.S."/>
            <person name="Boore J.L."/>
        </authorList>
    </citation>
    <scope>NUCLEOTIDE SEQUENCE [LARGE SCALE GENOMIC DNA]</scope>
    <source>
        <strain evidence="2 3">cv. Gransden 2004</strain>
    </source>
</reference>
<gene>
    <name evidence="1" type="ORF">PHYPA_005634</name>
</gene>
<dbReference type="EMBL" id="ABEU02000004">
    <property type="protein sequence ID" value="PNR54741.1"/>
    <property type="molecule type" value="Genomic_DNA"/>
</dbReference>
<dbReference type="PaxDb" id="3218-PP1S160_100V6.1"/>
<reference evidence="1 3" key="2">
    <citation type="journal article" date="2018" name="Plant J.">
        <title>The Physcomitrella patens chromosome-scale assembly reveals moss genome structure and evolution.</title>
        <authorList>
            <person name="Lang D."/>
            <person name="Ullrich K.K."/>
            <person name="Murat F."/>
            <person name="Fuchs J."/>
            <person name="Jenkins J."/>
            <person name="Haas F.B."/>
            <person name="Piednoel M."/>
            <person name="Gundlach H."/>
            <person name="Van Bel M."/>
            <person name="Meyberg R."/>
            <person name="Vives C."/>
            <person name="Morata J."/>
            <person name="Symeonidi A."/>
            <person name="Hiss M."/>
            <person name="Muchero W."/>
            <person name="Kamisugi Y."/>
            <person name="Saleh O."/>
            <person name="Blanc G."/>
            <person name="Decker E.L."/>
            <person name="van Gessel N."/>
            <person name="Grimwood J."/>
            <person name="Hayes R.D."/>
            <person name="Graham S.W."/>
            <person name="Gunter L.E."/>
            <person name="McDaniel S.F."/>
            <person name="Hoernstein S.N.W."/>
            <person name="Larsson A."/>
            <person name="Li F.W."/>
            <person name="Perroud P.F."/>
            <person name="Phillips J."/>
            <person name="Ranjan P."/>
            <person name="Rokshar D.S."/>
            <person name="Rothfels C.J."/>
            <person name="Schneider L."/>
            <person name="Shu S."/>
            <person name="Stevenson D.W."/>
            <person name="Thummler F."/>
            <person name="Tillich M."/>
            <person name="Villarreal Aguilar J.C."/>
            <person name="Widiez T."/>
            <person name="Wong G.K."/>
            <person name="Wymore A."/>
            <person name="Zhang Y."/>
            <person name="Zimmer A.D."/>
            <person name="Quatrano R.S."/>
            <person name="Mayer K.F.X."/>
            <person name="Goodstein D."/>
            <person name="Casacuberta J.M."/>
            <person name="Vandepoele K."/>
            <person name="Reski R."/>
            <person name="Cuming A.C."/>
            <person name="Tuskan G.A."/>
            <person name="Maumus F."/>
            <person name="Salse J."/>
            <person name="Schmutz J."/>
            <person name="Rensing S.A."/>
        </authorList>
    </citation>
    <scope>NUCLEOTIDE SEQUENCE [LARGE SCALE GENOMIC DNA]</scope>
    <source>
        <strain evidence="2 3">cv. Gransden 2004</strain>
    </source>
</reference>
<reference evidence="2" key="3">
    <citation type="submission" date="2020-12" db="UniProtKB">
        <authorList>
            <consortium name="EnsemblPlants"/>
        </authorList>
    </citation>
    <scope>IDENTIFICATION</scope>
</reference>
<evidence type="ECO:0000313" key="3">
    <source>
        <dbReference type="Proteomes" id="UP000006727"/>
    </source>
</evidence>
<organism evidence="1">
    <name type="scientific">Physcomitrium patens</name>
    <name type="common">Spreading-leaved earth moss</name>
    <name type="synonym">Physcomitrella patens</name>
    <dbReference type="NCBI Taxonomy" id="3218"/>
    <lineage>
        <taxon>Eukaryota</taxon>
        <taxon>Viridiplantae</taxon>
        <taxon>Streptophyta</taxon>
        <taxon>Embryophyta</taxon>
        <taxon>Bryophyta</taxon>
        <taxon>Bryophytina</taxon>
        <taxon>Bryopsida</taxon>
        <taxon>Funariidae</taxon>
        <taxon>Funariales</taxon>
        <taxon>Funariaceae</taxon>
        <taxon>Physcomitrium</taxon>
    </lineage>
</organism>
<dbReference type="AlphaFoldDB" id="A0A2K1KLU5"/>
<evidence type="ECO:0000313" key="1">
    <source>
        <dbReference type="EMBL" id="PNR54741.1"/>
    </source>
</evidence>
<proteinExistence type="predicted"/>